<feature type="compositionally biased region" description="Pro residues" evidence="1">
    <location>
        <begin position="164"/>
        <end position="176"/>
    </location>
</feature>
<protein>
    <submittedName>
        <fullName evidence="3 5">Uncharacterized protein</fullName>
    </submittedName>
</protein>
<name>A0A183SJB3_SCHSO</name>
<reference evidence="3 4" key="2">
    <citation type="submission" date="2018-11" db="EMBL/GenBank/DDBJ databases">
        <authorList>
            <consortium name="Pathogen Informatics"/>
        </authorList>
    </citation>
    <scope>NUCLEOTIDE SEQUENCE [LARGE SCALE GENOMIC DNA]</scope>
    <source>
        <strain evidence="3 4">NST_G2</strain>
    </source>
</reference>
<evidence type="ECO:0000256" key="1">
    <source>
        <dbReference type="SAM" id="MobiDB-lite"/>
    </source>
</evidence>
<dbReference type="EMBL" id="UYSU01032821">
    <property type="protein sequence ID" value="VDL90699.1"/>
    <property type="molecule type" value="Genomic_DNA"/>
</dbReference>
<proteinExistence type="predicted"/>
<feature type="chain" id="PRO_5043141192" evidence="2">
    <location>
        <begin position="16"/>
        <end position="459"/>
    </location>
</feature>
<reference evidence="5" key="1">
    <citation type="submission" date="2016-06" db="UniProtKB">
        <authorList>
            <consortium name="WormBaseParasite"/>
        </authorList>
    </citation>
    <scope>IDENTIFICATION</scope>
</reference>
<keyword evidence="4" id="KW-1185">Reference proteome</keyword>
<dbReference type="AlphaFoldDB" id="A0A183SJB3"/>
<dbReference type="WBParaSite" id="SSLN_0000445801-mRNA-1">
    <property type="protein sequence ID" value="SSLN_0000445801-mRNA-1"/>
    <property type="gene ID" value="SSLN_0000445801"/>
</dbReference>
<feature type="region of interest" description="Disordered" evidence="1">
    <location>
        <begin position="343"/>
        <end position="367"/>
    </location>
</feature>
<organism evidence="5">
    <name type="scientific">Schistocephalus solidus</name>
    <name type="common">Tapeworm</name>
    <dbReference type="NCBI Taxonomy" id="70667"/>
    <lineage>
        <taxon>Eukaryota</taxon>
        <taxon>Metazoa</taxon>
        <taxon>Spiralia</taxon>
        <taxon>Lophotrochozoa</taxon>
        <taxon>Platyhelminthes</taxon>
        <taxon>Cestoda</taxon>
        <taxon>Eucestoda</taxon>
        <taxon>Diphyllobothriidea</taxon>
        <taxon>Diphyllobothriidae</taxon>
        <taxon>Schistocephalus</taxon>
    </lineage>
</organism>
<dbReference type="Proteomes" id="UP000275846">
    <property type="component" value="Unassembled WGS sequence"/>
</dbReference>
<accession>A0A183SJB3</accession>
<evidence type="ECO:0000256" key="2">
    <source>
        <dbReference type="SAM" id="SignalP"/>
    </source>
</evidence>
<keyword evidence="2" id="KW-0732">Signal</keyword>
<feature type="signal peptide" evidence="2">
    <location>
        <begin position="1"/>
        <end position="15"/>
    </location>
</feature>
<feature type="region of interest" description="Disordered" evidence="1">
    <location>
        <begin position="152"/>
        <end position="176"/>
    </location>
</feature>
<evidence type="ECO:0000313" key="5">
    <source>
        <dbReference type="WBParaSite" id="SSLN_0000445801-mRNA-1"/>
    </source>
</evidence>
<gene>
    <name evidence="3" type="ORF">SSLN_LOCUS4314</name>
</gene>
<evidence type="ECO:0000313" key="3">
    <source>
        <dbReference type="EMBL" id="VDL90699.1"/>
    </source>
</evidence>
<sequence length="459" mass="49516">MPYFSLVVFVVSALGRDVARQEHGSQTIALHSSENPVNPLMVWPALRRLLVEPEFEDRHLHLPLRHPCLRLQHLSDGDATLLCNDRHSPRFSPDKKALSALPTGLSSQLFRYYVSPCWAPAGQPPPLQQQQQFDETGQLVGLNASTVSTCGPGMPTANRRLVQQPPPIPNPGLAAPPTPTLDPRYVPSNLPHASPHPMYHSVNNICIPPTAGPFLKHENHYRLWCGSQGLLSRTAMCTFRYFESVRQPAYLMHDTGAPLNHDLANFGPLGPAGLSPTSGQPRVFMPSAAATAAAQFRLSMDPRSAVAALQLRPSGAGCCFPVSGVGNGVSAASGPMPAVDPNGLRPPFGSEPLVSTPPRKAAEPRKKRAKATKMQLHTLRSQPGLPIHAGATGGLMYIAPVLTLNELSKRQCVAKADAAAASAATLLWLVRGRARRGVPLLCNVHLLIARQLAKHRCRK</sequence>
<evidence type="ECO:0000313" key="4">
    <source>
        <dbReference type="Proteomes" id="UP000275846"/>
    </source>
</evidence>